<comment type="subcellular location">
    <subcellularLocation>
        <location evidence="1">Nucleus</location>
    </subcellularLocation>
</comment>
<evidence type="ECO:0000259" key="6">
    <source>
        <dbReference type="Pfam" id="PF03871"/>
    </source>
</evidence>
<dbReference type="InterPro" id="IPR005571">
    <property type="entry name" value="RNA_pol_Rpb5_N"/>
</dbReference>
<evidence type="ECO:0000259" key="5">
    <source>
        <dbReference type="Pfam" id="PF01191"/>
    </source>
</evidence>
<sequence>MVLSEEEITRLFRIRKTVMQMLKDRGYMVGDFEIEMTKYQFIEKYGENMKREDLVINKGFRNSSEQLYVFFPEEQKVGVKTMKTYTNRMKEEGVHRAILVVQQNLTPFARTFTYKSAALQYDINGNSCLLAEIVQEAELLVNIKEHVLVPEHQLLTAEEKKTLLERYTVKETQLPRIQITDPIARYYGLKRGQVVKIIRPSETAGRYVTYRYVV</sequence>
<dbReference type="PANTHER" id="PTHR10535:SF0">
    <property type="entry name" value="DNA-DIRECTED RNA POLYMERASES I, II, AND III SUBUNIT RPABC1"/>
    <property type="match status" value="1"/>
</dbReference>
<dbReference type="InterPro" id="IPR036710">
    <property type="entry name" value="RNA_pol_Rpb5_N_sf"/>
</dbReference>
<feature type="domain" description="RNA polymerase Rpb5 N-terminal" evidence="6">
    <location>
        <begin position="5"/>
        <end position="89"/>
    </location>
</feature>
<dbReference type="PIRSF" id="PIRSF000747">
    <property type="entry name" value="RPB5"/>
    <property type="match status" value="1"/>
</dbReference>
<evidence type="ECO:0000256" key="2">
    <source>
        <dbReference type="ARBA" id="ARBA00023163"/>
    </source>
</evidence>
<dbReference type="Gene3D" id="3.40.1340.10">
    <property type="entry name" value="RNA polymerase, Rpb5, N-terminal domain"/>
    <property type="match status" value="1"/>
</dbReference>
<dbReference type="NCBIfam" id="NF007129">
    <property type="entry name" value="PRK09570.1"/>
    <property type="match status" value="1"/>
</dbReference>
<dbReference type="GO" id="GO:0005736">
    <property type="term" value="C:RNA polymerase I complex"/>
    <property type="evidence" value="ECO:0007669"/>
    <property type="project" value="TreeGrafter"/>
</dbReference>
<dbReference type="InterPro" id="IPR020608">
    <property type="entry name" value="RNA_pol_subH/Rpb5_CS"/>
</dbReference>
<feature type="domain" description="RNA polymerase subunit H/Rpb5 C-terminal" evidence="5">
    <location>
        <begin position="141"/>
        <end position="213"/>
    </location>
</feature>
<evidence type="ECO:0000256" key="1">
    <source>
        <dbReference type="ARBA" id="ARBA00004123"/>
    </source>
</evidence>
<accession>A0A8X8YSY6</accession>
<proteinExistence type="inferred from homology"/>
<evidence type="ECO:0000313" key="8">
    <source>
        <dbReference type="Proteomes" id="UP000298416"/>
    </source>
</evidence>
<dbReference type="GO" id="GO:0006366">
    <property type="term" value="P:transcription by RNA polymerase II"/>
    <property type="evidence" value="ECO:0007669"/>
    <property type="project" value="TreeGrafter"/>
</dbReference>
<dbReference type="PROSITE" id="PS01110">
    <property type="entry name" value="RNA_POL_H_23KD"/>
    <property type="match status" value="1"/>
</dbReference>
<dbReference type="FunFam" id="3.40.1340.10:FF:000001">
    <property type="entry name" value="DNA-directed RNA polymerases I, II, and III subunit RPABC1"/>
    <property type="match status" value="1"/>
</dbReference>
<name>A0A8X8YSY6_SALSN</name>
<dbReference type="Gene3D" id="3.90.940.20">
    <property type="entry name" value="RPB5-like RNA polymerase subunit"/>
    <property type="match status" value="1"/>
</dbReference>
<dbReference type="GO" id="GO:0003677">
    <property type="term" value="F:DNA binding"/>
    <property type="evidence" value="ECO:0007669"/>
    <property type="project" value="InterPro"/>
</dbReference>
<dbReference type="FunFam" id="3.90.940.20:FF:000001">
    <property type="entry name" value="DNA-directed RNA polymerases I, II, and III subunit RPABC1"/>
    <property type="match status" value="1"/>
</dbReference>
<evidence type="ECO:0000256" key="3">
    <source>
        <dbReference type="ARBA" id="ARBA00023242"/>
    </source>
</evidence>
<evidence type="ECO:0000256" key="4">
    <source>
        <dbReference type="ARBA" id="ARBA00025765"/>
    </source>
</evidence>
<reference evidence="7" key="1">
    <citation type="submission" date="2018-01" db="EMBL/GenBank/DDBJ databases">
        <authorList>
            <person name="Mao J.F."/>
        </authorList>
    </citation>
    <scope>NUCLEOTIDE SEQUENCE</scope>
    <source>
        <strain evidence="7">Huo1</strain>
        <tissue evidence="7">Leaf</tissue>
    </source>
</reference>
<dbReference type="EMBL" id="PNBA02000001">
    <property type="protein sequence ID" value="KAG6435982.1"/>
    <property type="molecule type" value="Genomic_DNA"/>
</dbReference>
<dbReference type="Pfam" id="PF01191">
    <property type="entry name" value="RNA_pol_Rpb5_C"/>
    <property type="match status" value="1"/>
</dbReference>
<gene>
    <name evidence="7" type="ORF">SASPL_100863</name>
</gene>
<dbReference type="HAMAP" id="MF_00025">
    <property type="entry name" value="RNApol_Rpo5_RPB5"/>
    <property type="match status" value="1"/>
</dbReference>
<evidence type="ECO:0008006" key="9">
    <source>
        <dbReference type="Google" id="ProtNLM"/>
    </source>
</evidence>
<dbReference type="InterPro" id="IPR014381">
    <property type="entry name" value="Arch_Rpo5/euc_Rpb5"/>
</dbReference>
<dbReference type="InterPro" id="IPR000783">
    <property type="entry name" value="RNA_pol_subH/Rpb5_C"/>
</dbReference>
<dbReference type="GO" id="GO:0042797">
    <property type="term" value="P:tRNA transcription by RNA polymerase III"/>
    <property type="evidence" value="ECO:0007669"/>
    <property type="project" value="TreeGrafter"/>
</dbReference>
<evidence type="ECO:0000313" key="7">
    <source>
        <dbReference type="EMBL" id="KAG6435982.1"/>
    </source>
</evidence>
<dbReference type="InterPro" id="IPR035913">
    <property type="entry name" value="RPB5-like_sf"/>
</dbReference>
<protein>
    <recommendedName>
        <fullName evidence="9">DNA-directed RNA polymerases I, II, and III subunit RPABC1</fullName>
    </recommendedName>
</protein>
<dbReference type="PANTHER" id="PTHR10535">
    <property type="entry name" value="DNA-DIRECTED RNA POLYMERASES I, II, AND III SUBUNIT RPABC1"/>
    <property type="match status" value="1"/>
</dbReference>
<dbReference type="Proteomes" id="UP000298416">
    <property type="component" value="Unassembled WGS sequence"/>
</dbReference>
<organism evidence="7">
    <name type="scientific">Salvia splendens</name>
    <name type="common">Scarlet sage</name>
    <dbReference type="NCBI Taxonomy" id="180675"/>
    <lineage>
        <taxon>Eukaryota</taxon>
        <taxon>Viridiplantae</taxon>
        <taxon>Streptophyta</taxon>
        <taxon>Embryophyta</taxon>
        <taxon>Tracheophyta</taxon>
        <taxon>Spermatophyta</taxon>
        <taxon>Magnoliopsida</taxon>
        <taxon>eudicotyledons</taxon>
        <taxon>Gunneridae</taxon>
        <taxon>Pentapetalae</taxon>
        <taxon>asterids</taxon>
        <taxon>lamiids</taxon>
        <taxon>Lamiales</taxon>
        <taxon>Lamiaceae</taxon>
        <taxon>Nepetoideae</taxon>
        <taxon>Mentheae</taxon>
        <taxon>Salviinae</taxon>
        <taxon>Salvia</taxon>
        <taxon>Salvia subgen. Calosphace</taxon>
        <taxon>core Calosphace</taxon>
    </lineage>
</organism>
<dbReference type="SUPFAM" id="SSF55287">
    <property type="entry name" value="RPB5-like RNA polymerase subunit"/>
    <property type="match status" value="1"/>
</dbReference>
<keyword evidence="8" id="KW-1185">Reference proteome</keyword>
<dbReference type="GO" id="GO:0003899">
    <property type="term" value="F:DNA-directed RNA polymerase activity"/>
    <property type="evidence" value="ECO:0007669"/>
    <property type="project" value="InterPro"/>
</dbReference>
<comment type="caution">
    <text evidence="7">The sequence shown here is derived from an EMBL/GenBank/DDBJ whole genome shotgun (WGS) entry which is preliminary data.</text>
</comment>
<keyword evidence="2" id="KW-0804">Transcription</keyword>
<dbReference type="GO" id="GO:0005665">
    <property type="term" value="C:RNA polymerase II, core complex"/>
    <property type="evidence" value="ECO:0007669"/>
    <property type="project" value="TreeGrafter"/>
</dbReference>
<dbReference type="GO" id="GO:0005666">
    <property type="term" value="C:RNA polymerase III complex"/>
    <property type="evidence" value="ECO:0007669"/>
    <property type="project" value="TreeGrafter"/>
</dbReference>
<dbReference type="Pfam" id="PF03871">
    <property type="entry name" value="RNA_pol_Rpb5_N"/>
    <property type="match status" value="1"/>
</dbReference>
<reference evidence="7" key="2">
    <citation type="submission" date="2020-08" db="EMBL/GenBank/DDBJ databases">
        <title>Plant Genome Project.</title>
        <authorList>
            <person name="Zhang R.-G."/>
        </authorList>
    </citation>
    <scope>NUCLEOTIDE SEQUENCE</scope>
    <source>
        <strain evidence="7">Huo1</strain>
        <tissue evidence="7">Leaf</tissue>
    </source>
</reference>
<dbReference type="SUPFAM" id="SSF53036">
    <property type="entry name" value="Eukaryotic RPB5 N-terminal domain"/>
    <property type="match status" value="1"/>
</dbReference>
<dbReference type="AlphaFoldDB" id="A0A8X8YSY6"/>
<dbReference type="GO" id="GO:0006362">
    <property type="term" value="P:transcription elongation by RNA polymerase I"/>
    <property type="evidence" value="ECO:0007669"/>
    <property type="project" value="TreeGrafter"/>
</dbReference>
<keyword evidence="3" id="KW-0539">Nucleus</keyword>
<comment type="similarity">
    <text evidence="4">Belongs to the archaeal Rpo5/eukaryotic RPB5 RNA polymerase subunit family.</text>
</comment>